<keyword evidence="3" id="KW-1185">Reference proteome</keyword>
<feature type="domain" description="SGNH hydrolase-type esterase" evidence="1">
    <location>
        <begin position="6"/>
        <end position="170"/>
    </location>
</feature>
<dbReference type="Pfam" id="PF13472">
    <property type="entry name" value="Lipase_GDSL_2"/>
    <property type="match status" value="1"/>
</dbReference>
<protein>
    <recommendedName>
        <fullName evidence="1">SGNH hydrolase-type esterase domain-containing protein</fullName>
    </recommendedName>
</protein>
<reference evidence="2 3" key="1">
    <citation type="submission" date="2019-02" db="EMBL/GenBank/DDBJ databases">
        <title>Deep-cultivation of Planctomycetes and their phenomic and genomic characterization uncovers novel biology.</title>
        <authorList>
            <person name="Wiegand S."/>
            <person name="Jogler M."/>
            <person name="Boedeker C."/>
            <person name="Pinto D."/>
            <person name="Vollmers J."/>
            <person name="Rivas-Marin E."/>
            <person name="Kohn T."/>
            <person name="Peeters S.H."/>
            <person name="Heuer A."/>
            <person name="Rast P."/>
            <person name="Oberbeckmann S."/>
            <person name="Bunk B."/>
            <person name="Jeske O."/>
            <person name="Meyerdierks A."/>
            <person name="Storesund J.E."/>
            <person name="Kallscheuer N."/>
            <person name="Luecker S."/>
            <person name="Lage O.M."/>
            <person name="Pohl T."/>
            <person name="Merkel B.J."/>
            <person name="Hornburger P."/>
            <person name="Mueller R.-W."/>
            <person name="Bruemmer F."/>
            <person name="Labrenz M."/>
            <person name="Spormann A.M."/>
            <person name="Op den Camp H."/>
            <person name="Overmann J."/>
            <person name="Amann R."/>
            <person name="Jetten M.S.M."/>
            <person name="Mascher T."/>
            <person name="Medema M.H."/>
            <person name="Devos D.P."/>
            <person name="Kaster A.-K."/>
            <person name="Ovreas L."/>
            <person name="Rohde M."/>
            <person name="Galperin M.Y."/>
            <person name="Jogler C."/>
        </authorList>
    </citation>
    <scope>NUCLEOTIDE SEQUENCE [LARGE SCALE GENOMIC DNA]</scope>
    <source>
        <strain evidence="2 3">Pan216</strain>
    </source>
</reference>
<sequence>MYHLVLLGDSIFDNAAYVEGAPAVEEQLREVLPDEWEVTLLARDGDVILGVVDQLEDLPETATHLVISAGGNNALGYAPIVSRPVGDSRRTLSELVAAQREFRDHYRSMLDAVHGRRLPTIGCTIYDAVPGLSAVESMALSLFNDVITKELGAAGIPLLDLRLVCAEPSDYAAISPIEPSEQGGMKIARAIGAMVVR</sequence>
<name>A0A518B5X8_9BACT</name>
<dbReference type="SUPFAM" id="SSF52266">
    <property type="entry name" value="SGNH hydrolase"/>
    <property type="match status" value="1"/>
</dbReference>
<dbReference type="EMBL" id="CP036279">
    <property type="protein sequence ID" value="QDU62332.1"/>
    <property type="molecule type" value="Genomic_DNA"/>
</dbReference>
<dbReference type="Proteomes" id="UP000317093">
    <property type="component" value="Chromosome"/>
</dbReference>
<dbReference type="KEGG" id="knv:Pan216_31990"/>
<dbReference type="InterPro" id="IPR013830">
    <property type="entry name" value="SGNH_hydro"/>
</dbReference>
<dbReference type="AlphaFoldDB" id="A0A518B5X8"/>
<evidence type="ECO:0000313" key="2">
    <source>
        <dbReference type="EMBL" id="QDU62332.1"/>
    </source>
</evidence>
<dbReference type="RefSeq" id="WP_145259008.1">
    <property type="nucleotide sequence ID" value="NZ_CP036279.1"/>
</dbReference>
<dbReference type="Gene3D" id="3.40.50.1110">
    <property type="entry name" value="SGNH hydrolase"/>
    <property type="match status" value="1"/>
</dbReference>
<dbReference type="OrthoDB" id="212722at2"/>
<dbReference type="GO" id="GO:0016788">
    <property type="term" value="F:hydrolase activity, acting on ester bonds"/>
    <property type="evidence" value="ECO:0007669"/>
    <property type="project" value="UniProtKB-ARBA"/>
</dbReference>
<gene>
    <name evidence="2" type="ORF">Pan216_31990</name>
</gene>
<proteinExistence type="predicted"/>
<dbReference type="InterPro" id="IPR036514">
    <property type="entry name" value="SGNH_hydro_sf"/>
</dbReference>
<evidence type="ECO:0000313" key="3">
    <source>
        <dbReference type="Proteomes" id="UP000317093"/>
    </source>
</evidence>
<organism evidence="2 3">
    <name type="scientific">Kolteria novifilia</name>
    <dbReference type="NCBI Taxonomy" id="2527975"/>
    <lineage>
        <taxon>Bacteria</taxon>
        <taxon>Pseudomonadati</taxon>
        <taxon>Planctomycetota</taxon>
        <taxon>Planctomycetia</taxon>
        <taxon>Kolteriales</taxon>
        <taxon>Kolteriaceae</taxon>
        <taxon>Kolteria</taxon>
    </lineage>
</organism>
<evidence type="ECO:0000259" key="1">
    <source>
        <dbReference type="Pfam" id="PF13472"/>
    </source>
</evidence>
<accession>A0A518B5X8</accession>